<feature type="domain" description="Amidohydrolase-related" evidence="6">
    <location>
        <begin position="52"/>
        <end position="368"/>
    </location>
</feature>
<dbReference type="InterPro" id="IPR003764">
    <property type="entry name" value="GlcNAc_6-P_deAcase"/>
</dbReference>
<evidence type="ECO:0000256" key="3">
    <source>
        <dbReference type="ARBA" id="ARBA00022801"/>
    </source>
</evidence>
<evidence type="ECO:0000259" key="6">
    <source>
        <dbReference type="Pfam" id="PF01979"/>
    </source>
</evidence>
<keyword evidence="2" id="KW-0479">Metal-binding</keyword>
<keyword evidence="3 5" id="KW-0378">Hydrolase</keyword>
<reference evidence="7 8" key="1">
    <citation type="submission" date="2020-08" db="EMBL/GenBank/DDBJ databases">
        <title>Genome public.</title>
        <authorList>
            <person name="Liu C."/>
            <person name="Sun Q."/>
        </authorList>
    </citation>
    <scope>NUCLEOTIDE SEQUENCE [LARGE SCALE GENOMIC DNA]</scope>
    <source>
        <strain evidence="7 8">BX4</strain>
    </source>
</reference>
<dbReference type="InterPro" id="IPR011059">
    <property type="entry name" value="Metal-dep_hydrolase_composite"/>
</dbReference>
<dbReference type="NCBIfam" id="TIGR00221">
    <property type="entry name" value="nagA"/>
    <property type="match status" value="1"/>
</dbReference>
<comment type="caution">
    <text evidence="7">The sequence shown here is derived from an EMBL/GenBank/DDBJ whole genome shotgun (WGS) entry which is preliminary data.</text>
</comment>
<accession>A0ABR7F0X4</accession>
<keyword evidence="4 5" id="KW-0119">Carbohydrate metabolism</keyword>
<dbReference type="Pfam" id="PF01979">
    <property type="entry name" value="Amidohydro_1"/>
    <property type="match status" value="1"/>
</dbReference>
<proteinExistence type="inferred from homology"/>
<organism evidence="7 8">
    <name type="scientific">Eubacterium segne</name>
    <dbReference type="NCBI Taxonomy" id="2763045"/>
    <lineage>
        <taxon>Bacteria</taxon>
        <taxon>Bacillati</taxon>
        <taxon>Bacillota</taxon>
        <taxon>Clostridia</taxon>
        <taxon>Eubacteriales</taxon>
        <taxon>Eubacteriaceae</taxon>
        <taxon>Eubacterium</taxon>
    </lineage>
</organism>
<dbReference type="InterPro" id="IPR032466">
    <property type="entry name" value="Metal_Hydrolase"/>
</dbReference>
<dbReference type="CDD" id="cd00854">
    <property type="entry name" value="NagA"/>
    <property type="match status" value="1"/>
</dbReference>
<protein>
    <submittedName>
        <fullName evidence="7">N-acetylglucosamine-6-phosphate deacetylase</fullName>
        <ecNumber evidence="7">3.5.1.25</ecNumber>
    </submittedName>
</protein>
<dbReference type="SUPFAM" id="SSF51556">
    <property type="entry name" value="Metallo-dependent hydrolases"/>
    <property type="match status" value="1"/>
</dbReference>
<dbReference type="InterPro" id="IPR006680">
    <property type="entry name" value="Amidohydro-rel"/>
</dbReference>
<evidence type="ECO:0000256" key="5">
    <source>
        <dbReference type="PIRNR" id="PIRNR038994"/>
    </source>
</evidence>
<dbReference type="PANTHER" id="PTHR11113">
    <property type="entry name" value="N-ACETYLGLUCOSAMINE-6-PHOSPHATE DEACETYLASE"/>
    <property type="match status" value="1"/>
</dbReference>
<dbReference type="SUPFAM" id="SSF51338">
    <property type="entry name" value="Composite domain of metallo-dependent hydrolases"/>
    <property type="match status" value="1"/>
</dbReference>
<name>A0ABR7F0X4_9FIRM</name>
<dbReference type="Gene3D" id="3.20.20.140">
    <property type="entry name" value="Metal-dependent hydrolases"/>
    <property type="match status" value="1"/>
</dbReference>
<gene>
    <name evidence="7" type="primary">nagA</name>
    <name evidence="7" type="ORF">H8S00_04560</name>
</gene>
<evidence type="ECO:0000256" key="4">
    <source>
        <dbReference type="ARBA" id="ARBA00023277"/>
    </source>
</evidence>
<dbReference type="PIRSF" id="PIRSF038994">
    <property type="entry name" value="NagA"/>
    <property type="match status" value="1"/>
</dbReference>
<dbReference type="GO" id="GO:0008448">
    <property type="term" value="F:N-acetylglucosamine-6-phosphate deacetylase activity"/>
    <property type="evidence" value="ECO:0007669"/>
    <property type="project" value="UniProtKB-EC"/>
</dbReference>
<comment type="similarity">
    <text evidence="1 5">Belongs to the metallo-dependent hydrolases superfamily. NagA family.</text>
</comment>
<keyword evidence="8" id="KW-1185">Reference proteome</keyword>
<dbReference type="Gene3D" id="2.30.40.10">
    <property type="entry name" value="Urease, subunit C, domain 1"/>
    <property type="match status" value="1"/>
</dbReference>
<evidence type="ECO:0000313" key="7">
    <source>
        <dbReference type="EMBL" id="MBC5667256.1"/>
    </source>
</evidence>
<evidence type="ECO:0000313" key="8">
    <source>
        <dbReference type="Proteomes" id="UP000597877"/>
    </source>
</evidence>
<dbReference type="EC" id="3.5.1.25" evidence="7"/>
<dbReference type="RefSeq" id="WP_186840051.1">
    <property type="nucleotide sequence ID" value="NZ_JACOOZ010000003.1"/>
</dbReference>
<dbReference type="EMBL" id="JACOOZ010000003">
    <property type="protein sequence ID" value="MBC5667256.1"/>
    <property type="molecule type" value="Genomic_DNA"/>
</dbReference>
<dbReference type="PANTHER" id="PTHR11113:SF14">
    <property type="entry name" value="N-ACETYLGLUCOSAMINE-6-PHOSPHATE DEACETYLASE"/>
    <property type="match status" value="1"/>
</dbReference>
<evidence type="ECO:0000256" key="1">
    <source>
        <dbReference type="ARBA" id="ARBA00010716"/>
    </source>
</evidence>
<sequence length="373" mass="40343">MLIKNGLVFTKDFKFEKKDILIKDGIIEKVDDFIKADNIDENHIVDALGLKVIPGLTDIHFHGCVGYDFCDGTDEAISAMAKYQLSNGVTNICPATMTLPLDRLKKICSVAANHKSGEGEAVLCGINLEGPFVSPHKCGAQNPEYVHKPDVEFLQELINDSKGLTKLVTIAPEVNGAIDCIKALKDKISFSVGHTIANYNEAKLAFDMGANHVTHLYNAMTGLTHREPGVVGAAAENERVMAEMICDGIHIHPAAIKAAFKMFGDDRIILISDSTMACGMPEGEYELGGLPVYLKDKAVRLKDGTLAGSATNVYECMVNIIKMGIPECSAIKAATYNPAKSIGILSECGTIEDGKRAGIVLIDENYDIKKVIR</sequence>
<dbReference type="Proteomes" id="UP000597877">
    <property type="component" value="Unassembled WGS sequence"/>
</dbReference>
<evidence type="ECO:0000256" key="2">
    <source>
        <dbReference type="ARBA" id="ARBA00022723"/>
    </source>
</evidence>